<name>A0AAV4U520_CAEEX</name>
<protein>
    <submittedName>
        <fullName evidence="2">Uncharacterized protein</fullName>
    </submittedName>
</protein>
<dbReference type="Proteomes" id="UP001054945">
    <property type="component" value="Unassembled WGS sequence"/>
</dbReference>
<evidence type="ECO:0000256" key="1">
    <source>
        <dbReference type="SAM" id="MobiDB-lite"/>
    </source>
</evidence>
<accession>A0AAV4U520</accession>
<dbReference type="AlphaFoldDB" id="A0AAV4U520"/>
<feature type="region of interest" description="Disordered" evidence="1">
    <location>
        <begin position="78"/>
        <end position="102"/>
    </location>
</feature>
<comment type="caution">
    <text evidence="2">The sequence shown here is derived from an EMBL/GenBank/DDBJ whole genome shotgun (WGS) entry which is preliminary data.</text>
</comment>
<evidence type="ECO:0000313" key="3">
    <source>
        <dbReference type="Proteomes" id="UP001054945"/>
    </source>
</evidence>
<evidence type="ECO:0000313" key="2">
    <source>
        <dbReference type="EMBL" id="GIY52852.1"/>
    </source>
</evidence>
<feature type="compositionally biased region" description="Polar residues" evidence="1">
    <location>
        <begin position="83"/>
        <end position="102"/>
    </location>
</feature>
<reference evidence="2 3" key="1">
    <citation type="submission" date="2021-06" db="EMBL/GenBank/DDBJ databases">
        <title>Caerostris extrusa draft genome.</title>
        <authorList>
            <person name="Kono N."/>
            <person name="Arakawa K."/>
        </authorList>
    </citation>
    <scope>NUCLEOTIDE SEQUENCE [LARGE SCALE GENOMIC DNA]</scope>
</reference>
<sequence>MTLLCQRLPLLPKVDILYHQNTLFVLGIHYRGAANSARVTSGAGNQASRFAVHKSYREAPSGGHYGSNRAIIYRRRHGEQGDKSQQNFIGATTNRSPSFPPF</sequence>
<gene>
    <name evidence="2" type="ORF">CEXT_119751</name>
</gene>
<organism evidence="2 3">
    <name type="scientific">Caerostris extrusa</name>
    <name type="common">Bark spider</name>
    <name type="synonym">Caerostris bankana</name>
    <dbReference type="NCBI Taxonomy" id="172846"/>
    <lineage>
        <taxon>Eukaryota</taxon>
        <taxon>Metazoa</taxon>
        <taxon>Ecdysozoa</taxon>
        <taxon>Arthropoda</taxon>
        <taxon>Chelicerata</taxon>
        <taxon>Arachnida</taxon>
        <taxon>Araneae</taxon>
        <taxon>Araneomorphae</taxon>
        <taxon>Entelegynae</taxon>
        <taxon>Araneoidea</taxon>
        <taxon>Araneidae</taxon>
        <taxon>Caerostris</taxon>
    </lineage>
</organism>
<dbReference type="EMBL" id="BPLR01012301">
    <property type="protein sequence ID" value="GIY52852.1"/>
    <property type="molecule type" value="Genomic_DNA"/>
</dbReference>
<proteinExistence type="predicted"/>
<keyword evidence="3" id="KW-1185">Reference proteome</keyword>